<dbReference type="InterPro" id="IPR036852">
    <property type="entry name" value="Peptidase_S8/S53_dom_sf"/>
</dbReference>
<dbReference type="PROSITE" id="PS00138">
    <property type="entry name" value="SUBTILASE_SER"/>
    <property type="match status" value="1"/>
</dbReference>
<dbReference type="CDD" id="cd04077">
    <property type="entry name" value="Peptidases_S8_PCSK9_ProteinaseK_like"/>
    <property type="match status" value="1"/>
</dbReference>
<evidence type="ECO:0000256" key="2">
    <source>
        <dbReference type="ARBA" id="ARBA00022670"/>
    </source>
</evidence>
<evidence type="ECO:0000313" key="11">
    <source>
        <dbReference type="EMBL" id="KAB2572880.1"/>
    </source>
</evidence>
<evidence type="ECO:0000256" key="5">
    <source>
        <dbReference type="ARBA" id="ARBA00022825"/>
    </source>
</evidence>
<evidence type="ECO:0000256" key="3">
    <source>
        <dbReference type="ARBA" id="ARBA00022729"/>
    </source>
</evidence>
<dbReference type="InterPro" id="IPR037045">
    <property type="entry name" value="S8pro/Inhibitor_I9_sf"/>
</dbReference>
<reference evidence="11 12" key="1">
    <citation type="journal article" date="2019" name="Sci. Rep.">
        <title>A multi-omics analysis of the grapevine pathogen Lasiodiplodia theobromae reveals that temperature affects the expression of virulence- and pathogenicity-related genes.</title>
        <authorList>
            <person name="Felix C."/>
            <person name="Meneses R."/>
            <person name="Goncalves M.F.M."/>
            <person name="Tilleman L."/>
            <person name="Duarte A.S."/>
            <person name="Jorrin-Novo J.V."/>
            <person name="Van de Peer Y."/>
            <person name="Deforce D."/>
            <person name="Van Nieuwerburgh F."/>
            <person name="Esteves A.C."/>
            <person name="Alves A."/>
        </authorList>
    </citation>
    <scope>NUCLEOTIDE SEQUENCE [LARGE SCALE GENOMIC DNA]</scope>
    <source>
        <strain evidence="11 12">LA-SOL3</strain>
    </source>
</reference>
<feature type="domain" description="Inhibitor I9" evidence="10">
    <location>
        <begin position="31"/>
        <end position="97"/>
    </location>
</feature>
<evidence type="ECO:0000259" key="10">
    <source>
        <dbReference type="Pfam" id="PF05922"/>
    </source>
</evidence>
<dbReference type="PANTHER" id="PTHR43806">
    <property type="entry name" value="PEPTIDASE S8"/>
    <property type="match status" value="1"/>
</dbReference>
<dbReference type="EMBL" id="VCHE01000069">
    <property type="protein sequence ID" value="KAB2572880.1"/>
    <property type="molecule type" value="Genomic_DNA"/>
</dbReference>
<protein>
    <submittedName>
        <fullName evidence="11">Cuticle-degrading protease</fullName>
    </submittedName>
</protein>
<proteinExistence type="inferred from homology"/>
<keyword evidence="2 6" id="KW-0645">Protease</keyword>
<feature type="chain" id="PRO_5024827319" evidence="8">
    <location>
        <begin position="16"/>
        <end position="389"/>
    </location>
</feature>
<dbReference type="SUPFAM" id="SSF52743">
    <property type="entry name" value="Subtilisin-like"/>
    <property type="match status" value="1"/>
</dbReference>
<keyword evidence="5 6" id="KW-0720">Serine protease</keyword>
<dbReference type="Gene3D" id="3.40.50.200">
    <property type="entry name" value="Peptidase S8/S53 domain"/>
    <property type="match status" value="1"/>
</dbReference>
<organism evidence="11 12">
    <name type="scientific">Lasiodiplodia theobromae</name>
    <dbReference type="NCBI Taxonomy" id="45133"/>
    <lineage>
        <taxon>Eukaryota</taxon>
        <taxon>Fungi</taxon>
        <taxon>Dikarya</taxon>
        <taxon>Ascomycota</taxon>
        <taxon>Pezizomycotina</taxon>
        <taxon>Dothideomycetes</taxon>
        <taxon>Dothideomycetes incertae sedis</taxon>
        <taxon>Botryosphaeriales</taxon>
        <taxon>Botryosphaeriaceae</taxon>
        <taxon>Lasiodiplodia</taxon>
    </lineage>
</organism>
<gene>
    <name evidence="11" type="primary">PR1</name>
    <name evidence="11" type="ORF">DBV05_g8438</name>
</gene>
<comment type="caution">
    <text evidence="11">The sequence shown here is derived from an EMBL/GenBank/DDBJ whole genome shotgun (WGS) entry which is preliminary data.</text>
</comment>
<evidence type="ECO:0000256" key="6">
    <source>
        <dbReference type="PROSITE-ProRule" id="PRU01240"/>
    </source>
</evidence>
<dbReference type="InterPro" id="IPR022398">
    <property type="entry name" value="Peptidase_S8_His-AS"/>
</dbReference>
<feature type="signal peptide" evidence="8">
    <location>
        <begin position="1"/>
        <end position="15"/>
    </location>
</feature>
<dbReference type="PROSITE" id="PS51892">
    <property type="entry name" value="SUBTILASE"/>
    <property type="match status" value="1"/>
</dbReference>
<evidence type="ECO:0000256" key="4">
    <source>
        <dbReference type="ARBA" id="ARBA00022801"/>
    </source>
</evidence>
<feature type="active site" description="Charge relay system" evidence="6">
    <location>
        <position position="138"/>
    </location>
</feature>
<feature type="active site" description="Charge relay system" evidence="6">
    <location>
        <position position="170"/>
    </location>
</feature>
<dbReference type="InterPro" id="IPR023827">
    <property type="entry name" value="Peptidase_S8_Asp-AS"/>
</dbReference>
<dbReference type="InterPro" id="IPR010259">
    <property type="entry name" value="S8pro/Inhibitor_I9"/>
</dbReference>
<accession>A0A5N5D6C3</accession>
<comment type="similarity">
    <text evidence="1 6 7">Belongs to the peptidase S8 family.</text>
</comment>
<dbReference type="InterPro" id="IPR015500">
    <property type="entry name" value="Peptidase_S8_subtilisin-rel"/>
</dbReference>
<dbReference type="SUPFAM" id="SSF54897">
    <property type="entry name" value="Protease propeptides/inhibitors"/>
    <property type="match status" value="1"/>
</dbReference>
<feature type="active site" description="Charge relay system" evidence="6">
    <location>
        <position position="329"/>
    </location>
</feature>
<dbReference type="FunFam" id="3.40.50.200:FF:000014">
    <property type="entry name" value="Proteinase K"/>
    <property type="match status" value="1"/>
</dbReference>
<dbReference type="PROSITE" id="PS00136">
    <property type="entry name" value="SUBTILASE_ASP"/>
    <property type="match status" value="1"/>
</dbReference>
<keyword evidence="4 6" id="KW-0378">Hydrolase</keyword>
<evidence type="ECO:0000256" key="8">
    <source>
        <dbReference type="SAM" id="SignalP"/>
    </source>
</evidence>
<evidence type="ECO:0000313" key="12">
    <source>
        <dbReference type="Proteomes" id="UP000325902"/>
    </source>
</evidence>
<dbReference type="PANTHER" id="PTHR43806:SF58">
    <property type="entry name" value="ALKALINE PROTEASE 1-RELATED"/>
    <property type="match status" value="1"/>
</dbReference>
<dbReference type="Proteomes" id="UP000325902">
    <property type="component" value="Unassembled WGS sequence"/>
</dbReference>
<dbReference type="PRINTS" id="PR00723">
    <property type="entry name" value="SUBTILISIN"/>
</dbReference>
<dbReference type="PROSITE" id="PS00137">
    <property type="entry name" value="SUBTILASE_HIS"/>
    <property type="match status" value="1"/>
</dbReference>
<dbReference type="InterPro" id="IPR023828">
    <property type="entry name" value="Peptidase_S8_Ser-AS"/>
</dbReference>
<sequence length="389" mass="40664">MRVSPFLPLLPLATAAPLLAPREDAEVIPGKYIVVLKPEAEESAFSSLLDLFDNAADHVYNIGTFKGAAGSLTDALLKTVQNLDSVAYIEPNTVVHTAAVTQSNAPWGLGRISHRETGSTEYVYDESAGEDTCSFIIDTGIYVDHPEFEGRATFLEDFSGENKKEDGNGHGTHVAGTVGSKSYGVAKKTSLFAVKVLGADGSGESSGVIAGIEFAAKNATEREQAGQCKKGSVANMSLGGIYNTAQKDAVKAAIDAGLFMAVAAGNDGLPTLFFSPANEPSACTVGATDKDDNLASFSNWGSLVDILAPGVDIESTWNNGSTNIISGTSMATPHITGLGAYLLGLEERRAPQALCERIQELSSRDNITMSAVAGLATKNYLAFNGISAQ</sequence>
<dbReference type="InterPro" id="IPR050131">
    <property type="entry name" value="Peptidase_S8_subtilisin-like"/>
</dbReference>
<dbReference type="InterPro" id="IPR034193">
    <property type="entry name" value="PCSK9_ProteinaseK-like"/>
</dbReference>
<keyword evidence="3 8" id="KW-0732">Signal</keyword>
<feature type="domain" description="Peptidase S8/S53" evidence="9">
    <location>
        <begin position="136"/>
        <end position="346"/>
    </location>
</feature>
<dbReference type="GO" id="GO:0004252">
    <property type="term" value="F:serine-type endopeptidase activity"/>
    <property type="evidence" value="ECO:0007669"/>
    <property type="project" value="UniProtKB-UniRule"/>
</dbReference>
<dbReference type="GO" id="GO:0006508">
    <property type="term" value="P:proteolysis"/>
    <property type="evidence" value="ECO:0007669"/>
    <property type="project" value="UniProtKB-KW"/>
</dbReference>
<dbReference type="AlphaFoldDB" id="A0A5N5D6C3"/>
<keyword evidence="12" id="KW-1185">Reference proteome</keyword>
<dbReference type="InterPro" id="IPR000209">
    <property type="entry name" value="Peptidase_S8/S53_dom"/>
</dbReference>
<evidence type="ECO:0000256" key="7">
    <source>
        <dbReference type="RuleBase" id="RU003355"/>
    </source>
</evidence>
<evidence type="ECO:0000256" key="1">
    <source>
        <dbReference type="ARBA" id="ARBA00011073"/>
    </source>
</evidence>
<dbReference type="Pfam" id="PF00082">
    <property type="entry name" value="Peptidase_S8"/>
    <property type="match status" value="1"/>
</dbReference>
<dbReference type="GO" id="GO:0005576">
    <property type="term" value="C:extracellular region"/>
    <property type="evidence" value="ECO:0007669"/>
    <property type="project" value="UniProtKB-ARBA"/>
</dbReference>
<dbReference type="Pfam" id="PF05922">
    <property type="entry name" value="Inhibitor_I9"/>
    <property type="match status" value="1"/>
</dbReference>
<dbReference type="OrthoDB" id="206201at2759"/>
<name>A0A5N5D6C3_9PEZI</name>
<evidence type="ECO:0000259" key="9">
    <source>
        <dbReference type="Pfam" id="PF00082"/>
    </source>
</evidence>
<dbReference type="Gene3D" id="3.30.70.80">
    <property type="entry name" value="Peptidase S8 propeptide/proteinase inhibitor I9"/>
    <property type="match status" value="1"/>
</dbReference>